<accession>A0A6S7FCN0</accession>
<dbReference type="Proteomes" id="UP001152795">
    <property type="component" value="Unassembled WGS sequence"/>
</dbReference>
<dbReference type="Gene3D" id="2.60.120.920">
    <property type="match status" value="1"/>
</dbReference>
<evidence type="ECO:0000313" key="1">
    <source>
        <dbReference type="EMBL" id="CAB3976698.1"/>
    </source>
</evidence>
<dbReference type="InterPro" id="IPR043136">
    <property type="entry name" value="B30.2/SPRY_sf"/>
</dbReference>
<dbReference type="SUPFAM" id="SSF49899">
    <property type="entry name" value="Concanavalin A-like lectins/glucanases"/>
    <property type="match status" value="1"/>
</dbReference>
<protein>
    <submittedName>
        <fullName evidence="1">Uncharacterized protein</fullName>
    </submittedName>
</protein>
<organism evidence="1 2">
    <name type="scientific">Paramuricea clavata</name>
    <name type="common">Red gorgonian</name>
    <name type="synonym">Violescent sea-whip</name>
    <dbReference type="NCBI Taxonomy" id="317549"/>
    <lineage>
        <taxon>Eukaryota</taxon>
        <taxon>Metazoa</taxon>
        <taxon>Cnidaria</taxon>
        <taxon>Anthozoa</taxon>
        <taxon>Octocorallia</taxon>
        <taxon>Malacalcyonacea</taxon>
        <taxon>Plexauridae</taxon>
        <taxon>Paramuricea</taxon>
    </lineage>
</organism>
<gene>
    <name evidence="1" type="ORF">PACLA_8A040423</name>
</gene>
<sequence>MWKFDKQSFTGHPEFSNDCLTVTSKRFDVESVVGTDDFITGKHSWCFKINKFGRGLAVGISLKGEHLHRLGWKTGNKWVWTSGGTKYSPQSLVTQSPLEWWEEGDVLKCQLDCDKQELIIENLRTHKSDILAGFEDPVQPYFDLFLDVSIELIEVDGILVK</sequence>
<dbReference type="PROSITE" id="PS50188">
    <property type="entry name" value="B302_SPRY"/>
    <property type="match status" value="1"/>
</dbReference>
<reference evidence="1" key="1">
    <citation type="submission" date="2020-04" db="EMBL/GenBank/DDBJ databases">
        <authorList>
            <person name="Alioto T."/>
            <person name="Alioto T."/>
            <person name="Gomez Garrido J."/>
        </authorList>
    </citation>
    <scope>NUCLEOTIDE SEQUENCE</scope>
    <source>
        <strain evidence="1">A484AB</strain>
    </source>
</reference>
<evidence type="ECO:0000313" key="2">
    <source>
        <dbReference type="Proteomes" id="UP001152795"/>
    </source>
</evidence>
<dbReference type="InterPro" id="IPR001870">
    <property type="entry name" value="B30.2/SPRY"/>
</dbReference>
<dbReference type="EMBL" id="CACRXK020000008">
    <property type="protein sequence ID" value="CAB3976698.1"/>
    <property type="molecule type" value="Genomic_DNA"/>
</dbReference>
<comment type="caution">
    <text evidence="1">The sequence shown here is derived from an EMBL/GenBank/DDBJ whole genome shotgun (WGS) entry which is preliminary data.</text>
</comment>
<dbReference type="AlphaFoldDB" id="A0A6S7FCN0"/>
<dbReference type="InterPro" id="IPR013320">
    <property type="entry name" value="ConA-like_dom_sf"/>
</dbReference>
<name>A0A6S7FCN0_PARCT</name>
<proteinExistence type="predicted"/>
<keyword evidence="2" id="KW-1185">Reference proteome</keyword>